<dbReference type="EMBL" id="SHPO01000033">
    <property type="protein sequence ID" value="TCD76506.1"/>
    <property type="molecule type" value="Genomic_DNA"/>
</dbReference>
<comment type="caution">
    <text evidence="1">The sequence shown here is derived from an EMBL/GenBank/DDBJ whole genome shotgun (WGS) entry which is preliminary data.</text>
</comment>
<evidence type="ECO:0000313" key="1">
    <source>
        <dbReference type="EMBL" id="TCD76506.1"/>
    </source>
</evidence>
<accession>A0A4R0SEA7</accession>
<dbReference type="Proteomes" id="UP000293475">
    <property type="component" value="Unassembled WGS sequence"/>
</dbReference>
<name>A0A4R0SEA7_BIFLL</name>
<evidence type="ECO:0000313" key="2">
    <source>
        <dbReference type="Proteomes" id="UP000293475"/>
    </source>
</evidence>
<proteinExistence type="predicted"/>
<reference evidence="1 2" key="1">
    <citation type="journal article" date="2018" name="Sci. Rep.">
        <title>Genomic diversity and distribution of Bifidobacterium longum subsp. longum across the human lifespan.</title>
        <authorList>
            <person name="Odamaki T."/>
            <person name="Bottacini F."/>
            <person name="Kato K."/>
            <person name="Mitsuyama E."/>
            <person name="Yoshida K."/>
            <person name="Horigome A."/>
            <person name="Xiao J.Z."/>
            <person name="van Sinderen D."/>
        </authorList>
    </citation>
    <scope>NUCLEOTIDE SEQUENCE [LARGE SCALE GENOMIC DNA]</scope>
    <source>
        <strain evidence="1 2">MCC10004</strain>
    </source>
</reference>
<dbReference type="AlphaFoldDB" id="A0A4R0SEA7"/>
<protein>
    <submittedName>
        <fullName evidence="1">Uncharacterized protein</fullName>
    </submittedName>
</protein>
<sequence length="30" mass="3379">MQRQIGTVTHAPAVPLETPTLSFYIFMSEI</sequence>
<gene>
    <name evidence="1" type="ORF">MCC10004_1950</name>
</gene>
<organism evidence="1 2">
    <name type="scientific">Bifidobacterium longum subsp. longum</name>
    <dbReference type="NCBI Taxonomy" id="1679"/>
    <lineage>
        <taxon>Bacteria</taxon>
        <taxon>Bacillati</taxon>
        <taxon>Actinomycetota</taxon>
        <taxon>Actinomycetes</taxon>
        <taxon>Bifidobacteriales</taxon>
        <taxon>Bifidobacteriaceae</taxon>
        <taxon>Bifidobacterium</taxon>
    </lineage>
</organism>